<name>A0A9F7TPF1_ICTPU</name>
<dbReference type="GO" id="GO:0005739">
    <property type="term" value="C:mitochondrion"/>
    <property type="evidence" value="ECO:0007669"/>
    <property type="project" value="TreeGrafter"/>
</dbReference>
<evidence type="ECO:0000256" key="2">
    <source>
        <dbReference type="ARBA" id="ARBA00022490"/>
    </source>
</evidence>
<feature type="compositionally biased region" description="Acidic residues" evidence="5">
    <location>
        <begin position="348"/>
        <end position="357"/>
    </location>
</feature>
<dbReference type="GO" id="GO:0006626">
    <property type="term" value="P:protein targeting to mitochondrion"/>
    <property type="evidence" value="ECO:0007669"/>
    <property type="project" value="TreeGrafter"/>
</dbReference>
<protein>
    <submittedName>
        <fullName evidence="8 9">Sperm-associated antigen 1</fullName>
    </submittedName>
</protein>
<dbReference type="RefSeq" id="XP_053540119.1">
    <property type="nucleotide sequence ID" value="XM_053684144.1"/>
</dbReference>
<reference evidence="8 9" key="2">
    <citation type="submission" date="2025-04" db="UniProtKB">
        <authorList>
            <consortium name="RefSeq"/>
        </authorList>
    </citation>
    <scope>IDENTIFICATION</scope>
    <source>
        <tissue evidence="8 9">Blood</tissue>
    </source>
</reference>
<proteinExistence type="predicted"/>
<dbReference type="InterPro" id="IPR011990">
    <property type="entry name" value="TPR-like_helical_dom_sf"/>
</dbReference>
<evidence type="ECO:0000313" key="13">
    <source>
        <dbReference type="RefSeq" id="XP_053540214.1"/>
    </source>
</evidence>
<evidence type="ECO:0000313" key="11">
    <source>
        <dbReference type="RefSeq" id="XP_053540178.1"/>
    </source>
</evidence>
<feature type="compositionally biased region" description="Polar residues" evidence="5">
    <location>
        <begin position="131"/>
        <end position="144"/>
    </location>
</feature>
<dbReference type="GeneID" id="108262752"/>
<evidence type="ECO:0000313" key="9">
    <source>
        <dbReference type="RefSeq" id="XP_053540138.1"/>
    </source>
</evidence>
<organism evidence="7 12">
    <name type="scientific">Ictalurus punctatus</name>
    <name type="common">Channel catfish</name>
    <name type="synonym">Silurus punctatus</name>
    <dbReference type="NCBI Taxonomy" id="7998"/>
    <lineage>
        <taxon>Eukaryota</taxon>
        <taxon>Metazoa</taxon>
        <taxon>Chordata</taxon>
        <taxon>Craniata</taxon>
        <taxon>Vertebrata</taxon>
        <taxon>Euteleostomi</taxon>
        <taxon>Actinopterygii</taxon>
        <taxon>Neopterygii</taxon>
        <taxon>Teleostei</taxon>
        <taxon>Ostariophysi</taxon>
        <taxon>Siluriformes</taxon>
        <taxon>Ictaluridae</taxon>
        <taxon>Ictalurus</taxon>
    </lineage>
</organism>
<feature type="region of interest" description="Disordered" evidence="5">
    <location>
        <begin position="348"/>
        <end position="386"/>
    </location>
</feature>
<dbReference type="PANTHER" id="PTHR45984">
    <property type="entry name" value="RNA (RNA) POLYMERASE II ASSOCIATED PROTEIN HOMOLOG"/>
    <property type="match status" value="1"/>
</dbReference>
<keyword evidence="2" id="KW-0963">Cytoplasm</keyword>
<dbReference type="RefSeq" id="XP_053540196.1">
    <property type="nucleotide sequence ID" value="XM_053684221.1"/>
</dbReference>
<feature type="compositionally biased region" description="Basic and acidic residues" evidence="5">
    <location>
        <begin position="361"/>
        <end position="383"/>
    </location>
</feature>
<evidence type="ECO:0000256" key="4">
    <source>
        <dbReference type="ARBA" id="ARBA00022803"/>
    </source>
</evidence>
<dbReference type="OrthoDB" id="2942533at2759"/>
<keyword evidence="3" id="KW-0677">Repeat</keyword>
<dbReference type="PANTHER" id="PTHR45984:SF3">
    <property type="entry name" value="SPERM-ASSOCIATED ANTIGEN 1"/>
    <property type="match status" value="1"/>
</dbReference>
<evidence type="ECO:0000313" key="8">
    <source>
        <dbReference type="RefSeq" id="XP_053540119.1"/>
    </source>
</evidence>
<dbReference type="RefSeq" id="XP_053540138.1">
    <property type="nucleotide sequence ID" value="XM_053684163.1"/>
</dbReference>
<feature type="compositionally biased region" description="Low complexity" evidence="5">
    <location>
        <begin position="557"/>
        <end position="575"/>
    </location>
</feature>
<feature type="region of interest" description="Disordered" evidence="5">
    <location>
        <begin position="589"/>
        <end position="638"/>
    </location>
</feature>
<feature type="compositionally biased region" description="Acidic residues" evidence="5">
    <location>
        <begin position="608"/>
        <end position="638"/>
    </location>
</feature>
<dbReference type="KEGG" id="ipu:108262752"/>
<accession>A0A9F7TPF1</accession>
<dbReference type="Proteomes" id="UP000221080">
    <property type="component" value="Chromosome 1"/>
</dbReference>
<dbReference type="RefSeq" id="XP_053540178.1">
    <property type="nucleotide sequence ID" value="XM_053684203.1"/>
</dbReference>
<sequence>MSVEGVSSLLMTSSPGGSHTLPVEHLDYTYIQQCGDLKYLEKILHVLRSGTEGVYPHLTDFCEKRIETLDPRHRALRKEAFPATAASFTTDEWKHITDDLQAWQREITESEQQLMQSPTFNTDTLPPVHNRTLQRPTNTKATTNHNKRCAVPRPYSDWDRFDVDEECAKVDEGVNNSDTPAVINSAHTRITQHMDSSALTRQEKCVLATREREKGNEAFKARDWDEAIVYYTRSLCILPTVAGFNNRAQAEIKLQRWTDALRDCDAVLHIEPHNCKALLRRATVHTHLGKLQAAYDDITNVLQSEPHNITAKKLLQEVNKKIYTELQHKPCPPNQPIRGKKLLIQEVDDEKEEETDAETAGVDKRTPRDRKGQTDGEMERQTDGVRQGVDAAAVRSEGNELYRNGQYGDAAEKYTHGITTLTQSGVYSKDNMFFLYCNRAACYLKMGQCSECVLDCCRALQLKPFSVKALLRRATAFETLEKFRLAYVDYRTVQQIHNTYCVQQHVNRLTQVLMEQDGSDWRTKLPEVPFVPISARHDGTETPPTSQTTASTHTVSTMKTPPTTETPPIMKTPPTKQCPPTMEILLHTEAPPTGAPSETRRRINIVEVESDITDDEDEDGAAADGEEDDGDEDDEDEVGAAAAAADGNDVMTSSPANAFEFGQALNAARCHGDLAACAQLLRSVSPHTLPHHISTLLDTYTLSFITHTLHTHILPTDPGLVYRLLTHLHTTDRFTVVLMLMDSDERRQITQLFECLRMVQCDEFTHENINSLAKKFI</sequence>
<evidence type="ECO:0000256" key="5">
    <source>
        <dbReference type="SAM" id="MobiDB-lite"/>
    </source>
</evidence>
<evidence type="ECO:0000313" key="12">
    <source>
        <dbReference type="RefSeq" id="XP_053540196.1"/>
    </source>
</evidence>
<dbReference type="InterPro" id="IPR025986">
    <property type="entry name" value="RPAP3-like_C"/>
</dbReference>
<evidence type="ECO:0000256" key="1">
    <source>
        <dbReference type="ARBA" id="ARBA00004496"/>
    </source>
</evidence>
<dbReference type="SUPFAM" id="SSF48452">
    <property type="entry name" value="TPR-like"/>
    <property type="match status" value="2"/>
</dbReference>
<dbReference type="RefSeq" id="XP_053540160.1">
    <property type="nucleotide sequence ID" value="XM_053684185.1"/>
</dbReference>
<gene>
    <name evidence="8 9 10 11 12 13" type="primary">spag1b</name>
</gene>
<feature type="region of interest" description="Disordered" evidence="5">
    <location>
        <begin position="118"/>
        <end position="148"/>
    </location>
</feature>
<keyword evidence="7" id="KW-1185">Reference proteome</keyword>
<evidence type="ECO:0000259" key="6">
    <source>
        <dbReference type="Pfam" id="PF13877"/>
    </source>
</evidence>
<dbReference type="Gene3D" id="1.25.40.10">
    <property type="entry name" value="Tetratricopeptide repeat domain"/>
    <property type="match status" value="2"/>
</dbReference>
<dbReference type="CTD" id="768178"/>
<feature type="compositionally biased region" description="Polar residues" evidence="5">
    <location>
        <begin position="542"/>
        <end position="556"/>
    </location>
</feature>
<dbReference type="GO" id="GO:0005829">
    <property type="term" value="C:cytosol"/>
    <property type="evidence" value="ECO:0007669"/>
    <property type="project" value="TreeGrafter"/>
</dbReference>
<dbReference type="Pfam" id="PF13877">
    <property type="entry name" value="RPAP3_C"/>
    <property type="match status" value="1"/>
</dbReference>
<dbReference type="InterPro" id="IPR051982">
    <property type="entry name" value="CiliaryAsmbly_MitoImport"/>
</dbReference>
<dbReference type="RefSeq" id="XP_053540214.1">
    <property type="nucleotide sequence ID" value="XM_053684239.1"/>
</dbReference>
<dbReference type="SMART" id="SM00028">
    <property type="entry name" value="TPR"/>
    <property type="match status" value="6"/>
</dbReference>
<dbReference type="AlphaFoldDB" id="A0A9F7TPF1"/>
<dbReference type="GO" id="GO:0031072">
    <property type="term" value="F:heat shock protein binding"/>
    <property type="evidence" value="ECO:0007669"/>
    <property type="project" value="TreeGrafter"/>
</dbReference>
<evidence type="ECO:0000313" key="7">
    <source>
        <dbReference type="Proteomes" id="UP000221080"/>
    </source>
</evidence>
<feature type="region of interest" description="Disordered" evidence="5">
    <location>
        <begin position="534"/>
        <end position="575"/>
    </location>
</feature>
<evidence type="ECO:0000256" key="3">
    <source>
        <dbReference type="ARBA" id="ARBA00022737"/>
    </source>
</evidence>
<evidence type="ECO:0000313" key="10">
    <source>
        <dbReference type="RefSeq" id="XP_053540160.1"/>
    </source>
</evidence>
<feature type="domain" description="RNA-polymerase II-associated protein 3-like C-terminal" evidence="6">
    <location>
        <begin position="655"/>
        <end position="746"/>
    </location>
</feature>
<keyword evidence="4" id="KW-0802">TPR repeat</keyword>
<reference evidence="7" key="1">
    <citation type="journal article" date="2016" name="Nat. Commun.">
        <title>The channel catfish genome sequence provides insights into the evolution of scale formation in teleosts.</title>
        <authorList>
            <person name="Liu Z."/>
            <person name="Liu S."/>
            <person name="Yao J."/>
            <person name="Bao L."/>
            <person name="Zhang J."/>
            <person name="Li Y."/>
            <person name="Jiang C."/>
            <person name="Sun L."/>
            <person name="Wang R."/>
            <person name="Zhang Y."/>
            <person name="Zhou T."/>
            <person name="Zeng Q."/>
            <person name="Fu Q."/>
            <person name="Gao S."/>
            <person name="Li N."/>
            <person name="Koren S."/>
            <person name="Jiang Y."/>
            <person name="Zimin A."/>
            <person name="Xu P."/>
            <person name="Phillippy A.M."/>
            <person name="Geng X."/>
            <person name="Song L."/>
            <person name="Sun F."/>
            <person name="Li C."/>
            <person name="Wang X."/>
            <person name="Chen A."/>
            <person name="Jin Y."/>
            <person name="Yuan Z."/>
            <person name="Yang Y."/>
            <person name="Tan S."/>
            <person name="Peatman E."/>
            <person name="Lu J."/>
            <person name="Qin Z."/>
            <person name="Dunham R."/>
            <person name="Li Z."/>
            <person name="Sonstegard T."/>
            <person name="Feng J."/>
            <person name="Danzmann R.G."/>
            <person name="Schroeder S."/>
            <person name="Scheffler B."/>
            <person name="Duke M.V."/>
            <person name="Ballard L."/>
            <person name="Kucuktas H."/>
            <person name="Kaltenboeck L."/>
            <person name="Liu H."/>
            <person name="Armbruster J."/>
            <person name="Xie Y."/>
            <person name="Kirby M.L."/>
            <person name="Tian Y."/>
            <person name="Flanagan M.E."/>
            <person name="Mu W."/>
            <person name="Waldbieser G.C."/>
        </authorList>
    </citation>
    <scope>NUCLEOTIDE SEQUENCE [LARGE SCALE GENOMIC DNA]</scope>
    <source>
        <strain evidence="7">SDA103</strain>
    </source>
</reference>
<comment type="subcellular location">
    <subcellularLocation>
        <location evidence="1">Cytoplasm</location>
    </subcellularLocation>
</comment>
<dbReference type="InterPro" id="IPR019734">
    <property type="entry name" value="TPR_rpt"/>
</dbReference>